<proteinExistence type="predicted"/>
<reference evidence="1 2" key="1">
    <citation type="submission" date="2024-01" db="EMBL/GenBank/DDBJ databases">
        <authorList>
            <person name="Waweru B."/>
        </authorList>
    </citation>
    <scope>NUCLEOTIDE SEQUENCE [LARGE SCALE GENOMIC DNA]</scope>
</reference>
<evidence type="ECO:0000313" key="1">
    <source>
        <dbReference type="EMBL" id="CAK7343568.1"/>
    </source>
</evidence>
<organism evidence="1 2">
    <name type="scientific">Dovyalis caffra</name>
    <dbReference type="NCBI Taxonomy" id="77055"/>
    <lineage>
        <taxon>Eukaryota</taxon>
        <taxon>Viridiplantae</taxon>
        <taxon>Streptophyta</taxon>
        <taxon>Embryophyta</taxon>
        <taxon>Tracheophyta</taxon>
        <taxon>Spermatophyta</taxon>
        <taxon>Magnoliopsida</taxon>
        <taxon>eudicotyledons</taxon>
        <taxon>Gunneridae</taxon>
        <taxon>Pentapetalae</taxon>
        <taxon>rosids</taxon>
        <taxon>fabids</taxon>
        <taxon>Malpighiales</taxon>
        <taxon>Salicaceae</taxon>
        <taxon>Flacourtieae</taxon>
        <taxon>Dovyalis</taxon>
    </lineage>
</organism>
<protein>
    <submittedName>
        <fullName evidence="1">Uncharacterized protein</fullName>
    </submittedName>
</protein>
<gene>
    <name evidence="1" type="ORF">DCAF_LOCUS17374</name>
</gene>
<comment type="caution">
    <text evidence="1">The sequence shown here is derived from an EMBL/GenBank/DDBJ whole genome shotgun (WGS) entry which is preliminary data.</text>
</comment>
<accession>A0AAV1S3A7</accession>
<name>A0AAV1S3A7_9ROSI</name>
<sequence length="142" mass="16528">MMWKLELDVANVDRLDDMAIMIKDSFVRLEESYKGSISNDLVDFKFQFPDINNFKTNSISLNLNYREFNLGGVILKDSILLGCKDGLQKDVLWKVELPTIYGFKRVGLTYDMDTTYRFKEDRLLGMILDGKELYLMEDGKES</sequence>
<dbReference type="EMBL" id="CAWUPB010001160">
    <property type="protein sequence ID" value="CAK7343568.1"/>
    <property type="molecule type" value="Genomic_DNA"/>
</dbReference>
<keyword evidence="2" id="KW-1185">Reference proteome</keyword>
<dbReference type="AlphaFoldDB" id="A0AAV1S3A7"/>
<evidence type="ECO:0000313" key="2">
    <source>
        <dbReference type="Proteomes" id="UP001314170"/>
    </source>
</evidence>
<dbReference type="Proteomes" id="UP001314170">
    <property type="component" value="Unassembled WGS sequence"/>
</dbReference>